<dbReference type="AlphaFoldDB" id="A0A521BIE4"/>
<dbReference type="Pfam" id="PF11127">
    <property type="entry name" value="YgaP-like_TM"/>
    <property type="match status" value="1"/>
</dbReference>
<proteinExistence type="predicted"/>
<keyword evidence="4" id="KW-1185">Reference proteome</keyword>
<organism evidence="3 4">
    <name type="scientific">Halorubrum cibi</name>
    <dbReference type="NCBI Taxonomy" id="413815"/>
    <lineage>
        <taxon>Archaea</taxon>
        <taxon>Methanobacteriati</taxon>
        <taxon>Methanobacteriota</taxon>
        <taxon>Stenosarchaea group</taxon>
        <taxon>Halobacteria</taxon>
        <taxon>Halobacteriales</taxon>
        <taxon>Haloferacaceae</taxon>
        <taxon>Halorubrum</taxon>
    </lineage>
</organism>
<sequence length="80" mass="7824">MYGMDKNVGSTDKLVRTLIGAVLGTASLATVAGAGPLPAIASPVLGVVSLVMLATAATGTCGLYSLLGIDTCSVSPGETR</sequence>
<evidence type="ECO:0000259" key="2">
    <source>
        <dbReference type="Pfam" id="PF11127"/>
    </source>
</evidence>
<accession>A0A521BIE4</accession>
<evidence type="ECO:0000313" key="3">
    <source>
        <dbReference type="EMBL" id="SMO46460.1"/>
    </source>
</evidence>
<dbReference type="InterPro" id="IPR021309">
    <property type="entry name" value="YgaP-like_TM"/>
</dbReference>
<keyword evidence="1" id="KW-0812">Transmembrane</keyword>
<dbReference type="EMBL" id="FXTD01000002">
    <property type="protein sequence ID" value="SMO46460.1"/>
    <property type="molecule type" value="Genomic_DNA"/>
</dbReference>
<keyword evidence="1" id="KW-1133">Transmembrane helix</keyword>
<dbReference type="Proteomes" id="UP000319712">
    <property type="component" value="Unassembled WGS sequence"/>
</dbReference>
<evidence type="ECO:0000256" key="1">
    <source>
        <dbReference type="SAM" id="Phobius"/>
    </source>
</evidence>
<name>A0A521BIE4_9EURY</name>
<keyword evidence="1" id="KW-0472">Membrane</keyword>
<reference evidence="3 4" key="1">
    <citation type="submission" date="2017-05" db="EMBL/GenBank/DDBJ databases">
        <authorList>
            <person name="Varghese N."/>
            <person name="Submissions S."/>
        </authorList>
    </citation>
    <scope>NUCLEOTIDE SEQUENCE [LARGE SCALE GENOMIC DNA]</scope>
    <source>
        <strain evidence="3 4">DSM 19504</strain>
    </source>
</reference>
<evidence type="ECO:0000313" key="4">
    <source>
        <dbReference type="Proteomes" id="UP000319712"/>
    </source>
</evidence>
<feature type="domain" description="Inner membrane protein YgaP-like transmembrane" evidence="2">
    <location>
        <begin position="4"/>
        <end position="73"/>
    </location>
</feature>
<feature type="transmembrane region" description="Helical" evidence="1">
    <location>
        <begin position="44"/>
        <end position="67"/>
    </location>
</feature>
<gene>
    <name evidence="3" type="ORF">SAMN06264867_102248</name>
</gene>
<protein>
    <recommendedName>
        <fullName evidence="2">Inner membrane protein YgaP-like transmembrane domain-containing protein</fullName>
    </recommendedName>
</protein>